<proteinExistence type="inferred from homology"/>
<evidence type="ECO:0000259" key="6">
    <source>
        <dbReference type="Pfam" id="PF15459"/>
    </source>
</evidence>
<evidence type="ECO:0000313" key="8">
    <source>
        <dbReference type="Proteomes" id="UP000076798"/>
    </source>
</evidence>
<dbReference type="GO" id="GO:0042274">
    <property type="term" value="P:ribosomal small subunit biogenesis"/>
    <property type="evidence" value="ECO:0007669"/>
    <property type="project" value="TreeGrafter"/>
</dbReference>
<accession>A0A166I343</accession>
<dbReference type="InterPro" id="IPR029188">
    <property type="entry name" value="Rrp14_N"/>
</dbReference>
<dbReference type="EMBL" id="KV428008">
    <property type="protein sequence ID" value="KZT43342.1"/>
    <property type="molecule type" value="Genomic_DNA"/>
</dbReference>
<dbReference type="Pfam" id="PF04935">
    <property type="entry name" value="SURF6"/>
    <property type="match status" value="1"/>
</dbReference>
<feature type="region of interest" description="Disordered" evidence="4">
    <location>
        <begin position="37"/>
        <end position="263"/>
    </location>
</feature>
<evidence type="ECO:0000313" key="7">
    <source>
        <dbReference type="EMBL" id="KZT43342.1"/>
    </source>
</evidence>
<dbReference type="Proteomes" id="UP000076798">
    <property type="component" value="Unassembled WGS sequence"/>
</dbReference>
<dbReference type="STRING" id="1314776.A0A166I343"/>
<dbReference type="InterPro" id="IPR007019">
    <property type="entry name" value="SURF6"/>
</dbReference>
<reference evidence="7 8" key="1">
    <citation type="journal article" date="2016" name="Mol. Biol. Evol.">
        <title>Comparative Genomics of Early-Diverging Mushroom-Forming Fungi Provides Insights into the Origins of Lignocellulose Decay Capabilities.</title>
        <authorList>
            <person name="Nagy L.G."/>
            <person name="Riley R."/>
            <person name="Tritt A."/>
            <person name="Adam C."/>
            <person name="Daum C."/>
            <person name="Floudas D."/>
            <person name="Sun H."/>
            <person name="Yadav J.S."/>
            <person name="Pangilinan J."/>
            <person name="Larsson K.H."/>
            <person name="Matsuura K."/>
            <person name="Barry K."/>
            <person name="Labutti K."/>
            <person name="Kuo R."/>
            <person name="Ohm R.A."/>
            <person name="Bhattacharya S.S."/>
            <person name="Shirouzu T."/>
            <person name="Yoshinaga Y."/>
            <person name="Martin F.M."/>
            <person name="Grigoriev I.V."/>
            <person name="Hibbett D.S."/>
        </authorList>
    </citation>
    <scope>NUCLEOTIDE SEQUENCE [LARGE SCALE GENOMIC DNA]</scope>
    <source>
        <strain evidence="7 8">HHB10207 ss-3</strain>
    </source>
</reference>
<dbReference type="Pfam" id="PF15459">
    <property type="entry name" value="RRP14"/>
    <property type="match status" value="1"/>
</dbReference>
<protein>
    <recommendedName>
        <fullName evidence="9">SURF6-domain-containing protein</fullName>
    </recommendedName>
</protein>
<feature type="compositionally biased region" description="Basic and acidic residues" evidence="4">
    <location>
        <begin position="58"/>
        <end position="72"/>
    </location>
</feature>
<dbReference type="GO" id="GO:0003677">
    <property type="term" value="F:DNA binding"/>
    <property type="evidence" value="ECO:0007669"/>
    <property type="project" value="TreeGrafter"/>
</dbReference>
<keyword evidence="8" id="KW-1185">Reference proteome</keyword>
<comment type="similarity">
    <text evidence="2">Belongs to the SURF6 family.</text>
</comment>
<feature type="compositionally biased region" description="Basic and acidic residues" evidence="4">
    <location>
        <begin position="279"/>
        <end position="311"/>
    </location>
</feature>
<evidence type="ECO:0000256" key="1">
    <source>
        <dbReference type="ARBA" id="ARBA00004123"/>
    </source>
</evidence>
<dbReference type="PANTHER" id="PTHR14369:SF0">
    <property type="entry name" value="SURFEIT LOCUS PROTEIN 6"/>
    <property type="match status" value="1"/>
</dbReference>
<feature type="compositionally biased region" description="Basic and acidic residues" evidence="4">
    <location>
        <begin position="160"/>
        <end position="198"/>
    </location>
</feature>
<evidence type="ECO:0000256" key="2">
    <source>
        <dbReference type="ARBA" id="ARBA00005904"/>
    </source>
</evidence>
<feature type="compositionally biased region" description="Polar residues" evidence="4">
    <location>
        <begin position="206"/>
        <end position="251"/>
    </location>
</feature>
<feature type="compositionally biased region" description="Acidic residues" evidence="4">
    <location>
        <begin position="103"/>
        <end position="126"/>
    </location>
</feature>
<dbReference type="GO" id="GO:0003723">
    <property type="term" value="F:RNA binding"/>
    <property type="evidence" value="ECO:0007669"/>
    <property type="project" value="TreeGrafter"/>
</dbReference>
<evidence type="ECO:0000259" key="5">
    <source>
        <dbReference type="Pfam" id="PF04935"/>
    </source>
</evidence>
<feature type="region of interest" description="Disordered" evidence="4">
    <location>
        <begin position="276"/>
        <end position="396"/>
    </location>
</feature>
<evidence type="ECO:0008006" key="9">
    <source>
        <dbReference type="Google" id="ProtNLM"/>
    </source>
</evidence>
<keyword evidence="3" id="KW-0539">Nucleus</keyword>
<feature type="domain" description="Ribosomal RNA-processing protein 14/surfeit locus protein 6 C-terminal" evidence="5">
    <location>
        <begin position="166"/>
        <end position="364"/>
    </location>
</feature>
<evidence type="ECO:0000256" key="4">
    <source>
        <dbReference type="SAM" id="MobiDB-lite"/>
    </source>
</evidence>
<feature type="compositionally biased region" description="Basic and acidic residues" evidence="4">
    <location>
        <begin position="318"/>
        <end position="335"/>
    </location>
</feature>
<feature type="domain" description="Ribosomal RNA-processing protein 14 N-terminal" evidence="6">
    <location>
        <begin position="12"/>
        <end position="74"/>
    </location>
</feature>
<name>A0A166I343_9AGAM</name>
<dbReference type="GO" id="GO:0005730">
    <property type="term" value="C:nucleolus"/>
    <property type="evidence" value="ECO:0007669"/>
    <property type="project" value="TreeGrafter"/>
</dbReference>
<sequence length="396" mass="44415">MPTPPDVLRASIIKHNETFTSLLKLIPAKYYIADADSESKGGSKYQVNSKNAKAPKQAIKEATKKARREKLDPANNKTVVEIQEEKNALKIPKSSKGKGKAVEDDDSESIDVEMDEDVADEMDVEDSQPVPMPASGGIQELREKLHAKMATVRRGPKIGGEADSRDELLEQRRKQRATLRENRRRETKEKIRRQNESKGKKKKGQENTNAGPSTQLIVPERLTNTFQPDPQSSFANVAFSNVQGAPSTSSTARKHKVSSDPSQALAQIQKRASKLNALPEEKREQIEGRQKWEKAELRLEGEKVRDDETRLKKAVKRKEKEKEKSKKNWDEKKEQLAASMAAKQKKRADNIATKNERRNDKRKGVKVKNKARPGFEGKSFGKGKGHSNKPKGKGGK</sequence>
<feature type="compositionally biased region" description="Basic residues" evidence="4">
    <location>
        <begin position="381"/>
        <end position="396"/>
    </location>
</feature>
<dbReference type="OrthoDB" id="444809at2759"/>
<dbReference type="InterPro" id="IPR029190">
    <property type="entry name" value="Rrp14/SURF6_C"/>
</dbReference>
<dbReference type="AlphaFoldDB" id="A0A166I343"/>
<gene>
    <name evidence="7" type="ORF">SISSUDRAFT_688534</name>
</gene>
<organism evidence="7 8">
    <name type="scientific">Sistotremastrum suecicum HHB10207 ss-3</name>
    <dbReference type="NCBI Taxonomy" id="1314776"/>
    <lineage>
        <taxon>Eukaryota</taxon>
        <taxon>Fungi</taxon>
        <taxon>Dikarya</taxon>
        <taxon>Basidiomycota</taxon>
        <taxon>Agaricomycotina</taxon>
        <taxon>Agaricomycetes</taxon>
        <taxon>Sistotremastrales</taxon>
        <taxon>Sistotremastraceae</taxon>
        <taxon>Sistotremastrum</taxon>
    </lineage>
</organism>
<dbReference type="GO" id="GO:0042273">
    <property type="term" value="P:ribosomal large subunit biogenesis"/>
    <property type="evidence" value="ECO:0007669"/>
    <property type="project" value="TreeGrafter"/>
</dbReference>
<feature type="compositionally biased region" description="Basic residues" evidence="4">
    <location>
        <begin position="360"/>
        <end position="371"/>
    </location>
</feature>
<evidence type="ECO:0000256" key="3">
    <source>
        <dbReference type="ARBA" id="ARBA00023242"/>
    </source>
</evidence>
<dbReference type="PANTHER" id="PTHR14369">
    <property type="entry name" value="SURFEIT LOCUS PROTEIN 6"/>
    <property type="match status" value="1"/>
</dbReference>
<comment type="subcellular location">
    <subcellularLocation>
        <location evidence="1">Nucleus</location>
    </subcellularLocation>
</comment>